<dbReference type="Pfam" id="PF13432">
    <property type="entry name" value="TPR_16"/>
    <property type="match status" value="2"/>
</dbReference>
<feature type="repeat" description="TPR" evidence="1">
    <location>
        <begin position="100"/>
        <end position="133"/>
    </location>
</feature>
<feature type="repeat" description="TPR" evidence="1">
    <location>
        <begin position="274"/>
        <end position="307"/>
    </location>
</feature>
<evidence type="ECO:0008006" key="4">
    <source>
        <dbReference type="Google" id="ProtNLM"/>
    </source>
</evidence>
<dbReference type="InterPro" id="IPR019734">
    <property type="entry name" value="TPR_rpt"/>
</dbReference>
<dbReference type="EMBL" id="CP030759">
    <property type="protein sequence ID" value="AXA35570.1"/>
    <property type="molecule type" value="Genomic_DNA"/>
</dbReference>
<evidence type="ECO:0000313" key="3">
    <source>
        <dbReference type="Proteomes" id="UP000262583"/>
    </source>
</evidence>
<dbReference type="AlphaFoldDB" id="A0A2Z4Y376"/>
<dbReference type="PANTHER" id="PTHR12558">
    <property type="entry name" value="CELL DIVISION CYCLE 16,23,27"/>
    <property type="match status" value="1"/>
</dbReference>
<dbReference type="PANTHER" id="PTHR12558:SF13">
    <property type="entry name" value="CELL DIVISION CYCLE PROTEIN 27 HOMOLOG"/>
    <property type="match status" value="1"/>
</dbReference>
<dbReference type="SMART" id="SM00028">
    <property type="entry name" value="TPR"/>
    <property type="match status" value="5"/>
</dbReference>
<dbReference type="SUPFAM" id="SSF48452">
    <property type="entry name" value="TPR-like"/>
    <property type="match status" value="2"/>
</dbReference>
<keyword evidence="1" id="KW-0802">TPR repeat</keyword>
<dbReference type="Gene3D" id="1.25.40.10">
    <property type="entry name" value="Tetratricopeptide repeat domain"/>
    <property type="match status" value="2"/>
</dbReference>
<dbReference type="InterPro" id="IPR011990">
    <property type="entry name" value="TPR-like_helical_dom_sf"/>
</dbReference>
<dbReference type="PROSITE" id="PS50005">
    <property type="entry name" value="TPR"/>
    <property type="match status" value="3"/>
</dbReference>
<organism evidence="2 3">
    <name type="scientific">Sumerlaea chitinivorans</name>
    <dbReference type="NCBI Taxonomy" id="2250252"/>
    <lineage>
        <taxon>Bacteria</taxon>
        <taxon>Candidatus Sumerlaeota</taxon>
        <taxon>Candidatus Sumerlaeia</taxon>
        <taxon>Candidatus Sumerlaeales</taxon>
        <taxon>Candidatus Sumerlaeaceae</taxon>
        <taxon>Candidatus Sumerlaea</taxon>
    </lineage>
</organism>
<gene>
    <name evidence="2" type="ORF">BRCON_0793</name>
</gene>
<evidence type="ECO:0000256" key="1">
    <source>
        <dbReference type="PROSITE-ProRule" id="PRU00339"/>
    </source>
</evidence>
<evidence type="ECO:0000313" key="2">
    <source>
        <dbReference type="EMBL" id="AXA35570.1"/>
    </source>
</evidence>
<dbReference type="Proteomes" id="UP000262583">
    <property type="component" value="Chromosome"/>
</dbReference>
<dbReference type="KEGG" id="schv:BRCON_0793"/>
<protein>
    <recommendedName>
        <fullName evidence="4">Tetratricopeptide repeat protein</fullName>
    </recommendedName>
</protein>
<accession>A0A2Z4Y376</accession>
<proteinExistence type="predicted"/>
<sequence>MQTRFMRRTLLIIVGLTILQALLLVAYAHYEAEVLASESDRLTDRQLYSRARENAERALALNPNHGYARYYLGYLELLQERYPEAINVFQSAIPLMPHLPALLKMLAQGYFFSGDYARATQTLDRYLRMDPAPRAGPDLIFRMWAQALCYSQEFGRASIALAKAEAYQKFRTELLQTRVLNSILLDQIPMADYYYRMFKFFAPTHRMDPGPLFANALAAGKLQSLTRFLELNRMRGELDGSTEKILALAYAKQGRLDLAIATLKRAMGFVPNDAEIPLFLGDIYYQQGDHKSAEGYYRLHLQLAPESRFKKEIQQKFPALR</sequence>
<name>A0A2Z4Y376_SUMC1</name>
<feature type="repeat" description="TPR" evidence="1">
    <location>
        <begin position="66"/>
        <end position="99"/>
    </location>
</feature>
<reference evidence="2 3" key="1">
    <citation type="submission" date="2018-05" db="EMBL/GenBank/DDBJ databases">
        <title>A metagenomic window into the 2 km-deep terrestrial subsurface aquifer revealed taxonomically and functionally diverse microbial community comprising novel uncultured bacterial lineages.</title>
        <authorList>
            <person name="Kadnikov V.V."/>
            <person name="Mardanov A.V."/>
            <person name="Beletsky A.V."/>
            <person name="Banks D."/>
            <person name="Pimenov N.V."/>
            <person name="Frank Y.A."/>
            <person name="Karnachuk O.V."/>
            <person name="Ravin N.V."/>
        </authorList>
    </citation>
    <scope>NUCLEOTIDE SEQUENCE [LARGE SCALE GENOMIC DNA]</scope>
    <source>
        <strain evidence="2">BY</strain>
    </source>
</reference>